<keyword evidence="4 6" id="KW-1133">Transmembrane helix</keyword>
<feature type="transmembrane region" description="Helical" evidence="6">
    <location>
        <begin position="114"/>
        <end position="139"/>
    </location>
</feature>
<dbReference type="GO" id="GO:0015093">
    <property type="term" value="F:ferrous iron transmembrane transporter activity"/>
    <property type="evidence" value="ECO:0007669"/>
    <property type="project" value="TreeGrafter"/>
</dbReference>
<evidence type="ECO:0000256" key="6">
    <source>
        <dbReference type="SAM" id="Phobius"/>
    </source>
</evidence>
<protein>
    <submittedName>
        <fullName evidence="7">High-affinity iron transporter</fullName>
    </submittedName>
</protein>
<reference evidence="7 8" key="1">
    <citation type="submission" date="2019-03" db="EMBL/GenBank/DDBJ databases">
        <title>Genomic Encyclopedia of Type Strains, Phase IV (KMG-IV): sequencing the most valuable type-strain genomes for metagenomic binning, comparative biology and taxonomic classification.</title>
        <authorList>
            <person name="Goeker M."/>
        </authorList>
    </citation>
    <scope>NUCLEOTIDE SEQUENCE [LARGE SCALE GENOMIC DNA]</scope>
    <source>
        <strain evidence="7 8">DSM 24591</strain>
    </source>
</reference>
<comment type="similarity">
    <text evidence="2">Belongs to the oxidase-dependent Fe transporter (OFeT) (TC 9.A.10.1) family.</text>
</comment>
<dbReference type="EMBL" id="SMAJ01000002">
    <property type="protein sequence ID" value="TCT10239.1"/>
    <property type="molecule type" value="Genomic_DNA"/>
</dbReference>
<dbReference type="Proteomes" id="UP000295525">
    <property type="component" value="Unassembled WGS sequence"/>
</dbReference>
<evidence type="ECO:0000256" key="1">
    <source>
        <dbReference type="ARBA" id="ARBA00004141"/>
    </source>
</evidence>
<evidence type="ECO:0000313" key="7">
    <source>
        <dbReference type="EMBL" id="TCT10239.1"/>
    </source>
</evidence>
<keyword evidence="5 6" id="KW-0472">Membrane</keyword>
<comment type="subcellular location">
    <subcellularLocation>
        <location evidence="1">Membrane</location>
        <topology evidence="1">Multi-pass membrane protein</topology>
    </subcellularLocation>
</comment>
<dbReference type="PANTHER" id="PTHR31632:SF2">
    <property type="entry name" value="PLASMA MEMBRANE IRON PERMEASE"/>
    <property type="match status" value="1"/>
</dbReference>
<accession>A0A4R3MD97</accession>
<keyword evidence="3 6" id="KW-0812">Transmembrane</keyword>
<evidence type="ECO:0000256" key="4">
    <source>
        <dbReference type="ARBA" id="ARBA00022989"/>
    </source>
</evidence>
<dbReference type="PANTHER" id="PTHR31632">
    <property type="entry name" value="IRON TRANSPORTER FTH1"/>
    <property type="match status" value="1"/>
</dbReference>
<dbReference type="InterPro" id="IPR004923">
    <property type="entry name" value="FTR1/Fip1/EfeU"/>
</dbReference>
<evidence type="ECO:0000256" key="2">
    <source>
        <dbReference type="ARBA" id="ARBA00008333"/>
    </source>
</evidence>
<feature type="transmembrane region" description="Helical" evidence="6">
    <location>
        <begin position="35"/>
        <end position="57"/>
    </location>
</feature>
<feature type="transmembrane region" description="Helical" evidence="6">
    <location>
        <begin position="180"/>
        <end position="198"/>
    </location>
</feature>
<organism evidence="7 8">
    <name type="scientific">Paralcaligenes ureilyticus</name>
    <dbReference type="NCBI Taxonomy" id="627131"/>
    <lineage>
        <taxon>Bacteria</taxon>
        <taxon>Pseudomonadati</taxon>
        <taxon>Pseudomonadota</taxon>
        <taxon>Betaproteobacteria</taxon>
        <taxon>Burkholderiales</taxon>
        <taxon>Alcaligenaceae</taxon>
        <taxon>Paralcaligenes</taxon>
    </lineage>
</organism>
<name>A0A4R3MD97_9BURK</name>
<comment type="caution">
    <text evidence="7">The sequence shown here is derived from an EMBL/GenBank/DDBJ whole genome shotgun (WGS) entry which is preliminary data.</text>
</comment>
<dbReference type="Pfam" id="PF03239">
    <property type="entry name" value="FTR1"/>
    <property type="match status" value="1"/>
</dbReference>
<feature type="transmembrane region" description="Helical" evidence="6">
    <location>
        <begin position="145"/>
        <end position="168"/>
    </location>
</feature>
<gene>
    <name evidence="7" type="ORF">EDC26_102195</name>
</gene>
<proteinExistence type="inferred from homology"/>
<evidence type="ECO:0000256" key="5">
    <source>
        <dbReference type="ARBA" id="ARBA00023136"/>
    </source>
</evidence>
<feature type="transmembrane region" description="Helical" evidence="6">
    <location>
        <begin position="246"/>
        <end position="263"/>
    </location>
</feature>
<feature type="transmembrane region" description="Helical" evidence="6">
    <location>
        <begin position="69"/>
        <end position="93"/>
    </location>
</feature>
<dbReference type="AlphaFoldDB" id="A0A4R3MD97"/>
<evidence type="ECO:0000313" key="8">
    <source>
        <dbReference type="Proteomes" id="UP000295525"/>
    </source>
</evidence>
<dbReference type="GO" id="GO:0033573">
    <property type="term" value="C:high-affinity iron permease complex"/>
    <property type="evidence" value="ECO:0007669"/>
    <property type="project" value="InterPro"/>
</dbReference>
<keyword evidence="8" id="KW-1185">Reference proteome</keyword>
<dbReference type="OrthoDB" id="5294331at2"/>
<evidence type="ECO:0000256" key="3">
    <source>
        <dbReference type="ARBA" id="ARBA00022692"/>
    </source>
</evidence>
<sequence length="281" mass="28902">MFATAIIVFRETLEAALFVGIMASATRGLAGRNRWLIAGVLAGCAGALALAAGAEYISELANGVGQDLVNAGILLAAFAMLTWHCVWISNQGAQAAADARALGSSFRQGRRTPWALVIVVALSVLREGAEMVLFVAGYAAGPGGATGTLVGALAGVLCGSAVGGVIYLGLSRVPVQRMFAVTNALILLLAASIASQLARALSQAGLINLWGQPLWDTSSLLRIDSPVGTLAHALAGYEAQPTGIQLAFYIMALLVIIGGSRWVRRSQARRRAAIPIGVPAG</sequence>
<dbReference type="RefSeq" id="WP_132579834.1">
    <property type="nucleotide sequence ID" value="NZ_SMAJ01000002.1"/>
</dbReference>